<gene>
    <name evidence="3" type="ORF">ABQJ54_01985</name>
</gene>
<evidence type="ECO:0000256" key="1">
    <source>
        <dbReference type="SAM" id="Phobius"/>
    </source>
</evidence>
<dbReference type="PANTHER" id="PTHR34512">
    <property type="entry name" value="CELL SURFACE PROTEIN"/>
    <property type="match status" value="1"/>
</dbReference>
<accession>A0ABV3Q9M5</accession>
<feature type="transmembrane region" description="Helical" evidence="1">
    <location>
        <begin position="22"/>
        <end position="43"/>
    </location>
</feature>
<proteinExistence type="predicted"/>
<comment type="caution">
    <text evidence="3">The sequence shown here is derived from an EMBL/GenBank/DDBJ whole genome shotgun (WGS) entry which is preliminary data.</text>
</comment>
<keyword evidence="1" id="KW-0472">Membrane</keyword>
<evidence type="ECO:0000313" key="4">
    <source>
        <dbReference type="Proteomes" id="UP001556220"/>
    </source>
</evidence>
<dbReference type="Pfam" id="PF13360">
    <property type="entry name" value="PQQ_2"/>
    <property type="match status" value="1"/>
</dbReference>
<evidence type="ECO:0000313" key="3">
    <source>
        <dbReference type="EMBL" id="MEW9570515.1"/>
    </source>
</evidence>
<name>A0ABV3Q9M5_9GAMM</name>
<dbReference type="SUPFAM" id="SSF50998">
    <property type="entry name" value="Quinoprotein alcohol dehydrogenase-like"/>
    <property type="match status" value="1"/>
</dbReference>
<keyword evidence="1" id="KW-1133">Transmembrane helix</keyword>
<keyword evidence="4" id="KW-1185">Reference proteome</keyword>
<keyword evidence="1" id="KW-0812">Transmembrane</keyword>
<feature type="domain" description="Pyrrolo-quinoline quinone repeat" evidence="2">
    <location>
        <begin position="103"/>
        <end position="234"/>
    </location>
</feature>
<reference evidence="3 4" key="1">
    <citation type="submission" date="2024-06" db="EMBL/GenBank/DDBJ databases">
        <authorList>
            <person name="Woo H."/>
        </authorList>
    </citation>
    <scope>NUCLEOTIDE SEQUENCE [LARGE SCALE GENOMIC DNA]</scope>
    <source>
        <strain evidence="3 4">Si-c</strain>
    </source>
</reference>
<evidence type="ECO:0000259" key="2">
    <source>
        <dbReference type="Pfam" id="PF13360"/>
    </source>
</evidence>
<dbReference type="InterPro" id="IPR015943">
    <property type="entry name" value="WD40/YVTN_repeat-like_dom_sf"/>
</dbReference>
<dbReference type="InterPro" id="IPR011047">
    <property type="entry name" value="Quinoprotein_ADH-like_sf"/>
</dbReference>
<organism evidence="3 4">
    <name type="scientific">Rhodanobacter lycopersici</name>
    <dbReference type="NCBI Taxonomy" id="3162487"/>
    <lineage>
        <taxon>Bacteria</taxon>
        <taxon>Pseudomonadati</taxon>
        <taxon>Pseudomonadota</taxon>
        <taxon>Gammaproteobacteria</taxon>
        <taxon>Lysobacterales</taxon>
        <taxon>Rhodanobacteraceae</taxon>
        <taxon>Rhodanobacter</taxon>
    </lineage>
</organism>
<dbReference type="InterPro" id="IPR002372">
    <property type="entry name" value="PQQ_rpt_dom"/>
</dbReference>
<dbReference type="Gene3D" id="2.130.10.10">
    <property type="entry name" value="YVTN repeat-like/Quinoprotein amine dehydrogenase"/>
    <property type="match status" value="2"/>
</dbReference>
<dbReference type="RefSeq" id="WP_367852604.1">
    <property type="nucleotide sequence ID" value="NZ_JBFOHK010000001.1"/>
</dbReference>
<dbReference type="SMART" id="SM00564">
    <property type="entry name" value="PQQ"/>
    <property type="match status" value="4"/>
</dbReference>
<sequence>MLASVAGCFGFRGGRLTTDRSIAGLQIVVSLLLGVGISAAAVAQSLPAQDWPMFGGNLESASANPEPAGITAANIAGLTRRQVRLDGTVDASAIYLHGVAIRGTRHDAIFVTTTYGKTLALDAHSGAVLWEYTPPGYQALAGTRQITNSTPVADPDRQSVYAASPDGYIQKLAIGDGHVVWRTAITRLPLREKMDSPLKFFRGRVIAVTAGYIGDRPPYQGHVVALDGGSGKLLAVWNSLCSQRAGLLQPDSCPQSDSAIWGRAGAVIDPRDGDIFVATGNADWNGTTDWGDAVIELDAAVTKMRGNYAPVNTDELNEKDLDLGSTSPVLLGGDLIAQGGKDGKIRLLSRRAMAGDAPNKGHELQIVATPSGSDLFTQPAVWQHGGQTWMFAADNGGTAAWELENGRLREKWKNGSSGTSPFEADGLLFVYAREGGLNVYEAASGKRVATLPCGPGHWNSPIVLQGEVILPEGNANAHATSGVVDIWSLPDGAAGRARSARAP</sequence>
<dbReference type="PANTHER" id="PTHR34512:SF30">
    <property type="entry name" value="OUTER MEMBRANE PROTEIN ASSEMBLY FACTOR BAMB"/>
    <property type="match status" value="1"/>
</dbReference>
<protein>
    <submittedName>
        <fullName evidence="3">PQQ-binding-like beta-propeller repeat protein</fullName>
    </submittedName>
</protein>
<dbReference type="InterPro" id="IPR018391">
    <property type="entry name" value="PQQ_b-propeller_rpt"/>
</dbReference>
<dbReference type="EMBL" id="JBFOHK010000001">
    <property type="protein sequence ID" value="MEW9570515.1"/>
    <property type="molecule type" value="Genomic_DNA"/>
</dbReference>
<dbReference type="Proteomes" id="UP001556220">
    <property type="component" value="Unassembled WGS sequence"/>
</dbReference>